<dbReference type="AlphaFoldDB" id="A0A250XSX8"/>
<evidence type="ECO:0000313" key="2">
    <source>
        <dbReference type="Proteomes" id="UP000232323"/>
    </source>
</evidence>
<reference evidence="1 2" key="1">
    <citation type="submission" date="2017-08" db="EMBL/GenBank/DDBJ databases">
        <title>Acidophilic green algal genome provides insights into adaptation to an acidic environment.</title>
        <authorList>
            <person name="Hirooka S."/>
            <person name="Hirose Y."/>
            <person name="Kanesaki Y."/>
            <person name="Higuchi S."/>
            <person name="Fujiwara T."/>
            <person name="Onuma R."/>
            <person name="Era A."/>
            <person name="Ohbayashi R."/>
            <person name="Uzuka A."/>
            <person name="Nozaki H."/>
            <person name="Yoshikawa H."/>
            <person name="Miyagishima S.Y."/>
        </authorList>
    </citation>
    <scope>NUCLEOTIDE SEQUENCE [LARGE SCALE GENOMIC DNA]</scope>
    <source>
        <strain evidence="1 2">NIES-2499</strain>
    </source>
</reference>
<accession>A0A250XSX8</accession>
<comment type="caution">
    <text evidence="1">The sequence shown here is derived from an EMBL/GenBank/DDBJ whole genome shotgun (WGS) entry which is preliminary data.</text>
</comment>
<keyword evidence="2" id="KW-1185">Reference proteome</keyword>
<evidence type="ECO:0000313" key="1">
    <source>
        <dbReference type="EMBL" id="GAX86201.1"/>
    </source>
</evidence>
<organism evidence="1 2">
    <name type="scientific">Chlamydomonas eustigma</name>
    <dbReference type="NCBI Taxonomy" id="1157962"/>
    <lineage>
        <taxon>Eukaryota</taxon>
        <taxon>Viridiplantae</taxon>
        <taxon>Chlorophyta</taxon>
        <taxon>core chlorophytes</taxon>
        <taxon>Chlorophyceae</taxon>
        <taxon>CS clade</taxon>
        <taxon>Chlamydomonadales</taxon>
        <taxon>Chlamydomonadaceae</taxon>
        <taxon>Chlamydomonas</taxon>
    </lineage>
</organism>
<sequence length="219" mass="24279">MMVKRADLRWWQTRGRYPIKYGGHVLPESRGPLSSAFQLQLTKECKDGGTLKDVTGNKSCPMWPDSVESASRIKNSPVERHALAPQWLVASFSARGVQGYWRQHPGHAVQQVRVQVLYWGQHPGHAVQQVRVQALYWGQHPGHAVQQDRPLPQAVALVPCLDLGKLIRSLEDFKEILRGMAAVAALLGGRAVLYPDLPCSLPFIEENGSTTEAAAKVYG</sequence>
<dbReference type="Proteomes" id="UP000232323">
    <property type="component" value="Unassembled WGS sequence"/>
</dbReference>
<name>A0A250XSX8_9CHLO</name>
<gene>
    <name evidence="1" type="ORF">CEUSTIGMA_g13615.t1</name>
</gene>
<protein>
    <submittedName>
        <fullName evidence="1">Uncharacterized protein</fullName>
    </submittedName>
</protein>
<proteinExistence type="predicted"/>
<dbReference type="OrthoDB" id="531768at2759"/>
<dbReference type="EMBL" id="BEGY01000242">
    <property type="protein sequence ID" value="GAX86201.1"/>
    <property type="molecule type" value="Genomic_DNA"/>
</dbReference>